<gene>
    <name evidence="3" type="ORF">BDFB_011615</name>
</gene>
<keyword evidence="1" id="KW-1133">Transmembrane helix</keyword>
<keyword evidence="1" id="KW-0472">Membrane</keyword>
<reference evidence="3 4" key="1">
    <citation type="submission" date="2017-03" db="EMBL/GenBank/DDBJ databases">
        <title>Genome of the blue death feigning beetle - Asbolus verrucosus.</title>
        <authorList>
            <person name="Rider S.D."/>
        </authorList>
    </citation>
    <scope>NUCLEOTIDE SEQUENCE [LARGE SCALE GENOMIC DNA]</scope>
    <source>
        <strain evidence="3">Butters</strain>
        <tissue evidence="3">Head and leg muscle</tissue>
    </source>
</reference>
<dbReference type="AlphaFoldDB" id="A0A482VTV5"/>
<name>A0A482VTV5_ASBVE</name>
<dbReference type="Pfam" id="PF24576">
    <property type="entry name" value="IR75A_N"/>
    <property type="match status" value="1"/>
</dbReference>
<evidence type="ECO:0000256" key="1">
    <source>
        <dbReference type="SAM" id="Phobius"/>
    </source>
</evidence>
<dbReference type="InterPro" id="IPR057074">
    <property type="entry name" value="IR75A_N"/>
</dbReference>
<keyword evidence="4" id="KW-1185">Reference proteome</keyword>
<evidence type="ECO:0000259" key="2">
    <source>
        <dbReference type="Pfam" id="PF24576"/>
    </source>
</evidence>
<dbReference type="EMBL" id="QDEB01064591">
    <property type="protein sequence ID" value="RZC36160.1"/>
    <property type="molecule type" value="Genomic_DNA"/>
</dbReference>
<dbReference type="STRING" id="1661398.A0A482VTV5"/>
<sequence>MKYFAKEGLRFLMVDMVTKQNFSTNEILKRKYYDLAIIVDEICLPFLTEFVLDKTYFYETYHWLILTTPSNEDNTINFLKNASLNINCDVNMALFDNESDNWTIFDIYNPASNHEGQFTMKKLGHYNFKDGFRAKMTNNKYWVRKNMTGVRFKSAVVIPDPRINLQEYLTSEENRQSNSMHRFQSVAIRYCKEMFNFSLQIQRTNSWGYMTPNGHFDGLTTQNCRGFLSNIFKAFIEDCLVIIVSYLLMDPPRKINNLKDLTDSNLRAGIEDILIDRNYFVQTTDPVAIELFDKKINGNSGNSGFYKPSEGLELLRKGGFAFHVETSTAYPIIERTFTNQEICELEEVQMYRTQPMHTNLQKHSPMLHLVEDGIMYRLRKYWDARRPMCLENAKKVSFHVGLAEFSSGLIILSYGVCMSFLILMFEIIVSRREFIREILYQKNIV</sequence>
<proteinExistence type="predicted"/>
<feature type="non-terminal residue" evidence="3">
    <location>
        <position position="445"/>
    </location>
</feature>
<keyword evidence="1" id="KW-0812">Transmembrane</keyword>
<evidence type="ECO:0000313" key="4">
    <source>
        <dbReference type="Proteomes" id="UP000292052"/>
    </source>
</evidence>
<evidence type="ECO:0000313" key="3">
    <source>
        <dbReference type="EMBL" id="RZC36160.1"/>
    </source>
</evidence>
<feature type="domain" description="Ionotropic receptor 75a N-terminal" evidence="2">
    <location>
        <begin position="17"/>
        <end position="156"/>
    </location>
</feature>
<feature type="transmembrane region" description="Helical" evidence="1">
    <location>
        <begin position="405"/>
        <end position="429"/>
    </location>
</feature>
<dbReference type="Proteomes" id="UP000292052">
    <property type="component" value="Unassembled WGS sequence"/>
</dbReference>
<organism evidence="3 4">
    <name type="scientific">Asbolus verrucosus</name>
    <name type="common">Desert ironclad beetle</name>
    <dbReference type="NCBI Taxonomy" id="1661398"/>
    <lineage>
        <taxon>Eukaryota</taxon>
        <taxon>Metazoa</taxon>
        <taxon>Ecdysozoa</taxon>
        <taxon>Arthropoda</taxon>
        <taxon>Hexapoda</taxon>
        <taxon>Insecta</taxon>
        <taxon>Pterygota</taxon>
        <taxon>Neoptera</taxon>
        <taxon>Endopterygota</taxon>
        <taxon>Coleoptera</taxon>
        <taxon>Polyphaga</taxon>
        <taxon>Cucujiformia</taxon>
        <taxon>Tenebrionidae</taxon>
        <taxon>Pimeliinae</taxon>
        <taxon>Asbolus</taxon>
    </lineage>
</organism>
<comment type="caution">
    <text evidence="3">The sequence shown here is derived from an EMBL/GenBank/DDBJ whole genome shotgun (WGS) entry which is preliminary data.</text>
</comment>
<protein>
    <submittedName>
        <fullName evidence="3">Lig chan domain containing protein</fullName>
    </submittedName>
</protein>
<accession>A0A482VTV5</accession>
<dbReference type="OrthoDB" id="413361at2759"/>
<dbReference type="SUPFAM" id="SSF53850">
    <property type="entry name" value="Periplasmic binding protein-like II"/>
    <property type="match status" value="1"/>
</dbReference>